<evidence type="ECO:0000313" key="2">
    <source>
        <dbReference type="EMBL" id="EWG54441.1"/>
    </source>
</evidence>
<dbReference type="eggNOG" id="KOG4626">
    <property type="taxonomic scope" value="Eukaryota"/>
</dbReference>
<keyword evidence="3" id="KW-1185">Reference proteome</keyword>
<feature type="domain" description="CHAT" evidence="1">
    <location>
        <begin position="914"/>
        <end position="1212"/>
    </location>
</feature>
<dbReference type="EMBL" id="DS022261">
    <property type="protein sequence ID" value="EWG54441.1"/>
    <property type="molecule type" value="Genomic_DNA"/>
</dbReference>
<dbReference type="OrthoDB" id="9991317at2759"/>
<evidence type="ECO:0000313" key="3">
    <source>
        <dbReference type="Proteomes" id="UP000009096"/>
    </source>
</evidence>
<dbReference type="AlphaFoldDB" id="W7MTK3"/>
<dbReference type="GeneID" id="30070079"/>
<dbReference type="Proteomes" id="UP000009096">
    <property type="component" value="Chromosome 3"/>
</dbReference>
<evidence type="ECO:0000259" key="1">
    <source>
        <dbReference type="Pfam" id="PF12770"/>
    </source>
</evidence>
<sequence>MENFTIEEETYSLLTELRGRELVSFALSIQEPVSDYQIELYIFTSLLLVQKFGHPPFAKAAENFSRVWSNKPSNDVHEQSRRAAIHSLAKDRMHELEALWTKLIESRELIMLFYDVYSKEKDLDHLQCAIDATRALLETIPKKYMFWVDIAESFYHLLMEKYIATGEEQDSKRAQKYMDEAVYDMRGHIREDELLFNLAHHTLKGFAERDKPVLLDHAIDLCRDSIRATREDSTQLAHRMSFLGEQLARRSRKTGSEDDLNDAIHVLKENLENDPEPESDHFDFRFILSHCLIQRSQKNGSDLDLEDAIGVMTRLLDLTDNAHSDLPWYIEILAHLLHSRYLKKGDATDLDRSIDLLDRAVNIHPAEAVLRSHLGEWLGKRFTLTGSLPDLDRGISLAKMALESASGNSAYKILLANLLRDRSEATGCDEDLEQAIKLAISCLKSKDNEDEWQSSFHYSSLSVMLHDRYKRIGELGDLNQAIDLAKTATDLQPREGTYLNRLGGFLAERYVRTWETEDVDLATQALETAISLEPRTGSYGAEVQWMNTLSNILLRRYVQIQSKADLDRSMTLAIGTARSSGPDSVHQGAYWHSLGSKILYRARQEGGTIQDVDLATQLLGKALTLIPPGHPRRVDTLLVMAEARIDKYKRTRSEDDIRLMLSDLMECWNCQAAPLHLRMRAVGDAAEARSRENMRESCDLLREAIELIPRLCPRSLPNSDKQSILTSIARLASAAAYYALRSGEKPESALGLLESGRSIITNILMNMRVDTSDLKDKHPDLADRFSSLTDTLDSVANATESYGPMKVLQPEQWESHVKRRREADIEFTKLIDVIRSKPGFESFLLPMTAEDLKAAANPDPIIVINMNVHTSDAFLIESHQIKWLRLPDLTIPETQRRVAELRRSFHSDSYDIRPLLEWLWTVVCSPCLEELGFTGPVSDGNWPRVWWVPTGELCQLPLHAAGIHQRGSTQTVLDRVMSSYAVSVQALRHGRQLRIQPASKERADNQALLVAMRETPEQISLPSAETEVNALSSLCPSLNLAPTTPKRTERTKKIILDHIRQCFLFHFAGHGESDSQDPSKSCLLLEDWQSDRLTVSDVRDLKLQKSPPFLAYLSACSTSSNEKSTLLDEGIHLVSAFQLAGFRHSVGTLWSVADKESADIARILYETLRRDGMTDRAVCQGLHEAVRELRHQQIDGEHYSRDTEWPFKPRAVLNRPKQLWVPYVHFGV</sequence>
<protein>
    <recommendedName>
        <fullName evidence="1">CHAT domain-containing protein</fullName>
    </recommendedName>
</protein>
<dbReference type="Gene3D" id="1.25.40.10">
    <property type="entry name" value="Tetratricopeptide repeat domain"/>
    <property type="match status" value="2"/>
</dbReference>
<dbReference type="STRING" id="334819.W7MTK3"/>
<proteinExistence type="predicted"/>
<dbReference type="RefSeq" id="XP_018760632.1">
    <property type="nucleotide sequence ID" value="XM_018902005.1"/>
</dbReference>
<dbReference type="InterPro" id="IPR024983">
    <property type="entry name" value="CHAT_dom"/>
</dbReference>
<dbReference type="Pfam" id="PF12770">
    <property type="entry name" value="CHAT"/>
    <property type="match status" value="1"/>
</dbReference>
<dbReference type="KEGG" id="fvr:FVEG_12656"/>
<name>W7MTK3_GIBM7</name>
<reference evidence="2 3" key="1">
    <citation type="journal article" date="2010" name="Nature">
        <title>Comparative genomics reveals mobile pathogenicity chromosomes in Fusarium.</title>
        <authorList>
            <person name="Ma L.J."/>
            <person name="van der Does H.C."/>
            <person name="Borkovich K.A."/>
            <person name="Coleman J.J."/>
            <person name="Daboussi M.J."/>
            <person name="Di Pietro A."/>
            <person name="Dufresne M."/>
            <person name="Freitag M."/>
            <person name="Grabherr M."/>
            <person name="Henrissat B."/>
            <person name="Houterman P.M."/>
            <person name="Kang S."/>
            <person name="Shim W.B."/>
            <person name="Woloshuk C."/>
            <person name="Xie X."/>
            <person name="Xu J.R."/>
            <person name="Antoniw J."/>
            <person name="Baker S.E."/>
            <person name="Bluhm B.H."/>
            <person name="Breakspear A."/>
            <person name="Brown D.W."/>
            <person name="Butchko R.A."/>
            <person name="Chapman S."/>
            <person name="Coulson R."/>
            <person name="Coutinho P.M."/>
            <person name="Danchin E.G."/>
            <person name="Diener A."/>
            <person name="Gale L.R."/>
            <person name="Gardiner D.M."/>
            <person name="Goff S."/>
            <person name="Hammond-Kosack K.E."/>
            <person name="Hilburn K."/>
            <person name="Hua-Van A."/>
            <person name="Jonkers W."/>
            <person name="Kazan K."/>
            <person name="Kodira C.D."/>
            <person name="Koehrsen M."/>
            <person name="Kumar L."/>
            <person name="Lee Y.H."/>
            <person name="Li L."/>
            <person name="Manners J.M."/>
            <person name="Miranda-Saavedra D."/>
            <person name="Mukherjee M."/>
            <person name="Park G."/>
            <person name="Park J."/>
            <person name="Park S.Y."/>
            <person name="Proctor R.H."/>
            <person name="Regev A."/>
            <person name="Ruiz-Roldan M.C."/>
            <person name="Sain D."/>
            <person name="Sakthikumar S."/>
            <person name="Sykes S."/>
            <person name="Schwartz D.C."/>
            <person name="Turgeon B.G."/>
            <person name="Wapinski I."/>
            <person name="Yoder O."/>
            <person name="Young S."/>
            <person name="Zeng Q."/>
            <person name="Zhou S."/>
            <person name="Galagan J."/>
            <person name="Cuomo C.A."/>
            <person name="Kistler H.C."/>
            <person name="Rep M."/>
        </authorList>
    </citation>
    <scope>NUCLEOTIDE SEQUENCE [LARGE SCALE GENOMIC DNA]</scope>
    <source>
        <strain evidence="3">M3125 / FGSC 7600</strain>
    </source>
</reference>
<dbReference type="SUPFAM" id="SSF81901">
    <property type="entry name" value="HCP-like"/>
    <property type="match status" value="1"/>
</dbReference>
<organism evidence="2 3">
    <name type="scientific">Gibberella moniliformis (strain M3125 / FGSC 7600)</name>
    <name type="common">Maize ear and stalk rot fungus</name>
    <name type="synonym">Fusarium verticillioides</name>
    <dbReference type="NCBI Taxonomy" id="334819"/>
    <lineage>
        <taxon>Eukaryota</taxon>
        <taxon>Fungi</taxon>
        <taxon>Dikarya</taxon>
        <taxon>Ascomycota</taxon>
        <taxon>Pezizomycotina</taxon>
        <taxon>Sordariomycetes</taxon>
        <taxon>Hypocreomycetidae</taxon>
        <taxon>Hypocreales</taxon>
        <taxon>Nectriaceae</taxon>
        <taxon>Fusarium</taxon>
        <taxon>Fusarium fujikuroi species complex</taxon>
    </lineage>
</organism>
<dbReference type="VEuPathDB" id="FungiDB:FVEG_12656"/>
<gene>
    <name evidence="2" type="ORF">FVEG_12656</name>
</gene>
<dbReference type="InterPro" id="IPR011990">
    <property type="entry name" value="TPR-like_helical_dom_sf"/>
</dbReference>
<accession>W7MTK3</accession>